<dbReference type="EMBL" id="LSSK01000465">
    <property type="protein sequence ID" value="OMH83262.1"/>
    <property type="molecule type" value="Genomic_DNA"/>
</dbReference>
<dbReference type="GO" id="GO:0061630">
    <property type="term" value="F:ubiquitin protein ligase activity"/>
    <property type="evidence" value="ECO:0007669"/>
    <property type="project" value="UniProtKB-EC"/>
</dbReference>
<evidence type="ECO:0000313" key="11">
    <source>
        <dbReference type="Proteomes" id="UP000188320"/>
    </source>
</evidence>
<keyword evidence="11" id="KW-1185">Reference proteome</keyword>
<evidence type="ECO:0000256" key="2">
    <source>
        <dbReference type="ARBA" id="ARBA00010089"/>
    </source>
</evidence>
<evidence type="ECO:0000256" key="3">
    <source>
        <dbReference type="ARBA" id="ARBA00022723"/>
    </source>
</evidence>
<dbReference type="SUPFAM" id="SSF57850">
    <property type="entry name" value="RING/U-box"/>
    <property type="match status" value="1"/>
</dbReference>
<organism evidence="10 11">
    <name type="scientific">Zancudomyces culisetae</name>
    <name type="common">Gut fungus</name>
    <name type="synonym">Smittium culisetae</name>
    <dbReference type="NCBI Taxonomy" id="1213189"/>
    <lineage>
        <taxon>Eukaryota</taxon>
        <taxon>Fungi</taxon>
        <taxon>Fungi incertae sedis</taxon>
        <taxon>Zoopagomycota</taxon>
        <taxon>Kickxellomycotina</taxon>
        <taxon>Harpellomycetes</taxon>
        <taxon>Harpellales</taxon>
        <taxon>Legeriomycetaceae</taxon>
        <taxon>Zancudomyces</taxon>
    </lineage>
</organism>
<feature type="domain" description="RING-type" evidence="9">
    <location>
        <begin position="36"/>
        <end position="77"/>
    </location>
</feature>
<dbReference type="GO" id="GO:0008270">
    <property type="term" value="F:zinc ion binding"/>
    <property type="evidence" value="ECO:0007669"/>
    <property type="project" value="UniProtKB-KW"/>
</dbReference>
<dbReference type="Proteomes" id="UP000188320">
    <property type="component" value="Unassembled WGS sequence"/>
</dbReference>
<dbReference type="CDD" id="cd16479">
    <property type="entry name" value="RING-H2_synoviolin"/>
    <property type="match status" value="1"/>
</dbReference>
<protein>
    <submittedName>
        <fullName evidence="10">E3 ubiquitin-protein ligase HRD1</fullName>
    </submittedName>
</protein>
<gene>
    <name evidence="10" type="ORF">AX774_g3232</name>
</gene>
<evidence type="ECO:0000313" key="10">
    <source>
        <dbReference type="EMBL" id="OMH83262.1"/>
    </source>
</evidence>
<comment type="caution">
    <text evidence="10">The sequence shown here is derived from an EMBL/GenBank/DDBJ whole genome shotgun (WGS) entry which is preliminary data.</text>
</comment>
<dbReference type="GO" id="GO:0016567">
    <property type="term" value="P:protein ubiquitination"/>
    <property type="evidence" value="ECO:0007669"/>
    <property type="project" value="UniProtKB-UniPathway"/>
</dbReference>
<dbReference type="OrthoDB" id="8062037at2759"/>
<keyword evidence="5" id="KW-0256">Endoplasmic reticulum</keyword>
<dbReference type="PANTHER" id="PTHR22763">
    <property type="entry name" value="RING ZINC FINGER PROTEIN"/>
    <property type="match status" value="1"/>
</dbReference>
<keyword evidence="6" id="KW-0862">Zinc</keyword>
<dbReference type="SMART" id="SM00184">
    <property type="entry name" value="RING"/>
    <property type="match status" value="1"/>
</dbReference>
<evidence type="ECO:0000256" key="1">
    <source>
        <dbReference type="ARBA" id="ARBA00004477"/>
    </source>
</evidence>
<dbReference type="Pfam" id="PF13639">
    <property type="entry name" value="zf-RING_2"/>
    <property type="match status" value="1"/>
</dbReference>
<evidence type="ECO:0000256" key="6">
    <source>
        <dbReference type="ARBA" id="ARBA00022833"/>
    </source>
</evidence>
<feature type="compositionally biased region" description="Low complexity" evidence="8">
    <location>
        <begin position="98"/>
        <end position="113"/>
    </location>
</feature>
<name>A0A1R1PQW1_ZANCU</name>
<evidence type="ECO:0000256" key="8">
    <source>
        <dbReference type="SAM" id="MobiDB-lite"/>
    </source>
</evidence>
<dbReference type="Gene3D" id="3.30.40.10">
    <property type="entry name" value="Zinc/RING finger domain, C3HC4 (zinc finger)"/>
    <property type="match status" value="1"/>
</dbReference>
<dbReference type="UniPathway" id="UPA00143"/>
<proteinExistence type="inferred from homology"/>
<sequence>MKLTSIAKYNIAIKNLNTLYPDLTANEINGLRDKVCIICREDVQEPDRVKKLNCGHYFHYNCLKNWLSRQQSCPTCRRSVFEKPHATVSETVNLAHDNSPNAATSSSTAGATGATPATAAATVNESGIGVGVGATAASGGTSHIGDMAASIPNLSPTFNIGIGYNGGIIQHGTSESGKTILGYKFKDPQLIPVSSSASINGLSNTLSSLQPGSTDSLTRQVIAERIDALTKVQSQINECIEILKTSLDADEVVNKN</sequence>
<dbReference type="InterPro" id="IPR001841">
    <property type="entry name" value="Znf_RING"/>
</dbReference>
<dbReference type="GO" id="GO:0043161">
    <property type="term" value="P:proteasome-mediated ubiquitin-dependent protein catabolic process"/>
    <property type="evidence" value="ECO:0007669"/>
    <property type="project" value="TreeGrafter"/>
</dbReference>
<evidence type="ECO:0000259" key="9">
    <source>
        <dbReference type="PROSITE" id="PS50089"/>
    </source>
</evidence>
<evidence type="ECO:0000256" key="5">
    <source>
        <dbReference type="ARBA" id="ARBA00022824"/>
    </source>
</evidence>
<evidence type="ECO:0000256" key="4">
    <source>
        <dbReference type="ARBA" id="ARBA00022771"/>
    </source>
</evidence>
<comment type="subcellular location">
    <subcellularLocation>
        <location evidence="1">Endoplasmic reticulum membrane</location>
        <topology evidence="1">Multi-pass membrane protein</topology>
    </subcellularLocation>
</comment>
<keyword evidence="3" id="KW-0479">Metal-binding</keyword>
<dbReference type="PROSITE" id="PS50089">
    <property type="entry name" value="ZF_RING_2"/>
    <property type="match status" value="1"/>
</dbReference>
<keyword evidence="4 7" id="KW-0863">Zinc-finger</keyword>
<dbReference type="InterPro" id="IPR058051">
    <property type="entry name" value="Znf_RING_synoviolin"/>
</dbReference>
<dbReference type="AlphaFoldDB" id="A0A1R1PQW1"/>
<accession>A0A1R1PQW1</accession>
<dbReference type="GO" id="GO:0036503">
    <property type="term" value="P:ERAD pathway"/>
    <property type="evidence" value="ECO:0007669"/>
    <property type="project" value="TreeGrafter"/>
</dbReference>
<dbReference type="PANTHER" id="PTHR22763:SF184">
    <property type="entry name" value="E3 UBIQUITIN-PROTEIN LIGASE SYNOVIOLIN"/>
    <property type="match status" value="1"/>
</dbReference>
<dbReference type="GO" id="GO:0005789">
    <property type="term" value="C:endoplasmic reticulum membrane"/>
    <property type="evidence" value="ECO:0007669"/>
    <property type="project" value="UniProtKB-SubCell"/>
</dbReference>
<dbReference type="InterPro" id="IPR013083">
    <property type="entry name" value="Znf_RING/FYVE/PHD"/>
</dbReference>
<evidence type="ECO:0000256" key="7">
    <source>
        <dbReference type="PROSITE-ProRule" id="PRU00175"/>
    </source>
</evidence>
<reference evidence="11" key="1">
    <citation type="submission" date="2017-01" db="EMBL/GenBank/DDBJ databases">
        <authorList>
            <person name="Wang Y."/>
            <person name="White M."/>
            <person name="Kvist S."/>
            <person name="Moncalvo J.-M."/>
        </authorList>
    </citation>
    <scope>NUCLEOTIDE SEQUENCE [LARGE SCALE GENOMIC DNA]</scope>
    <source>
        <strain evidence="11">COL-18-3</strain>
    </source>
</reference>
<dbReference type="InterPro" id="IPR050731">
    <property type="entry name" value="HRD1_E3_ubiq-ligases"/>
</dbReference>
<comment type="similarity">
    <text evidence="2">Belongs to the HRD1 family.</text>
</comment>
<feature type="region of interest" description="Disordered" evidence="8">
    <location>
        <begin position="94"/>
        <end position="113"/>
    </location>
</feature>